<dbReference type="EMBL" id="VFJB01000008">
    <property type="protein sequence ID" value="KAA0257407.1"/>
    <property type="molecule type" value="Genomic_DNA"/>
</dbReference>
<dbReference type="PANTHER" id="PTHR47755">
    <property type="entry name" value="CELL DIVISION PROTEIN FTSX"/>
    <property type="match status" value="1"/>
</dbReference>
<dbReference type="GO" id="GO:0051301">
    <property type="term" value="P:cell division"/>
    <property type="evidence" value="ECO:0007669"/>
    <property type="project" value="InterPro"/>
</dbReference>
<proteinExistence type="predicted"/>
<dbReference type="PANTHER" id="PTHR47755:SF1">
    <property type="entry name" value="CELL DIVISION PROTEIN FTSX"/>
    <property type="match status" value="1"/>
</dbReference>
<organism evidence="3 4">
    <name type="scientific">Deferribacter autotrophicus</name>
    <dbReference type="NCBI Taxonomy" id="500465"/>
    <lineage>
        <taxon>Bacteria</taxon>
        <taxon>Pseudomonadati</taxon>
        <taxon>Deferribacterota</taxon>
        <taxon>Deferribacteres</taxon>
        <taxon>Deferribacterales</taxon>
        <taxon>Deferribacteraceae</taxon>
        <taxon>Deferribacter</taxon>
    </lineage>
</organism>
<dbReference type="Proteomes" id="UP000322876">
    <property type="component" value="Unassembled WGS sequence"/>
</dbReference>
<dbReference type="OrthoDB" id="9813411at2"/>
<feature type="domain" description="FtsX extracellular" evidence="2">
    <location>
        <begin position="59"/>
        <end position="150"/>
    </location>
</feature>
<keyword evidence="1" id="KW-0812">Transmembrane</keyword>
<evidence type="ECO:0000256" key="1">
    <source>
        <dbReference type="SAM" id="Phobius"/>
    </source>
</evidence>
<dbReference type="Pfam" id="PF18075">
    <property type="entry name" value="FtsX_ECD"/>
    <property type="match status" value="1"/>
</dbReference>
<feature type="transmembrane region" description="Helical" evidence="1">
    <location>
        <begin position="170"/>
        <end position="193"/>
    </location>
</feature>
<dbReference type="InterPro" id="IPR040690">
    <property type="entry name" value="FtsX_ECD"/>
</dbReference>
<reference evidence="3 4" key="1">
    <citation type="submission" date="2019-06" db="EMBL/GenBank/DDBJ databases">
        <title>Genomic insights into carbon and energy metabolism of Deferribacter autotrophicus revealed new metabolic traits in the phylum Deferribacteres.</title>
        <authorList>
            <person name="Slobodkin A.I."/>
            <person name="Slobodkina G.B."/>
            <person name="Allioux M."/>
            <person name="Alain K."/>
            <person name="Jebbar M."/>
            <person name="Shadrin V."/>
            <person name="Kublanov I.V."/>
            <person name="Toshchakov S.V."/>
            <person name="Bonch-Osmolovskaya E.A."/>
        </authorList>
    </citation>
    <scope>NUCLEOTIDE SEQUENCE [LARGE SCALE GENOMIC DNA]</scope>
    <source>
        <strain evidence="3 4">SL50</strain>
    </source>
</reference>
<dbReference type="InterPro" id="IPR004513">
    <property type="entry name" value="FtsX"/>
</dbReference>
<evidence type="ECO:0000313" key="3">
    <source>
        <dbReference type="EMBL" id="KAA0257407.1"/>
    </source>
</evidence>
<dbReference type="RefSeq" id="WP_149267079.1">
    <property type="nucleotide sequence ID" value="NZ_VFJB01000008.1"/>
</dbReference>
<gene>
    <name evidence="3" type="ORF">FHQ18_10190</name>
</gene>
<keyword evidence="1" id="KW-1133">Transmembrane helix</keyword>
<protein>
    <recommendedName>
        <fullName evidence="2">FtsX extracellular domain-containing protein</fullName>
    </recommendedName>
</protein>
<feature type="transmembrane region" description="Helical" evidence="1">
    <location>
        <begin position="262"/>
        <end position="283"/>
    </location>
</feature>
<name>A0A5A8F1V7_9BACT</name>
<sequence length="298" mass="34573">MRKILFLLSKGIKFFKKNFKNNLTSNISIITILLLLNTIGIIIYSTNDFFDKLTNVKAVRVYLKNDKKDTVDDLKNSLKKLEGIESIKYFSNEDAYNYLINNEDIDEYLKLLPPELFPSFIEIKIKENFRDLNYINNLKEQIEQFNGVEKTSIGETWILNFMKIKYSLNFFFIILLVFISLSIASITYNMIKLNMYKFKTEIKILSLVGATKSFIILPIIFASIIENIISFIFAMFLTYIIFDWGVKNALSVLGFNFFVLPNIKIGLIYFAIFIVLIISFSYFSASSFLKSAGSIHDN</sequence>
<feature type="transmembrane region" description="Helical" evidence="1">
    <location>
        <begin position="21"/>
        <end position="44"/>
    </location>
</feature>
<dbReference type="Gene3D" id="3.30.70.3040">
    <property type="match status" value="1"/>
</dbReference>
<comment type="caution">
    <text evidence="3">The sequence shown here is derived from an EMBL/GenBank/DDBJ whole genome shotgun (WGS) entry which is preliminary data.</text>
</comment>
<keyword evidence="1" id="KW-0472">Membrane</keyword>
<feature type="transmembrane region" description="Helical" evidence="1">
    <location>
        <begin position="214"/>
        <end position="242"/>
    </location>
</feature>
<accession>A0A5A8F1V7</accession>
<dbReference type="GO" id="GO:0016020">
    <property type="term" value="C:membrane"/>
    <property type="evidence" value="ECO:0007669"/>
    <property type="project" value="InterPro"/>
</dbReference>
<keyword evidence="4" id="KW-1185">Reference proteome</keyword>
<evidence type="ECO:0000313" key="4">
    <source>
        <dbReference type="Proteomes" id="UP000322876"/>
    </source>
</evidence>
<dbReference type="AlphaFoldDB" id="A0A5A8F1V7"/>
<evidence type="ECO:0000259" key="2">
    <source>
        <dbReference type="Pfam" id="PF18075"/>
    </source>
</evidence>